<dbReference type="eggNOG" id="KOG2806">
    <property type="taxonomic scope" value="Eukaryota"/>
</dbReference>
<name>G3WVU0_SARHA</name>
<dbReference type="HOGENOM" id="CLU_002833_3_1_1"/>
<dbReference type="CDD" id="cd02872">
    <property type="entry name" value="GH18_chitolectin_chitotriosidase"/>
    <property type="match status" value="1"/>
</dbReference>
<evidence type="ECO:0000256" key="2">
    <source>
        <dbReference type="ARBA" id="ARBA00004240"/>
    </source>
</evidence>
<evidence type="ECO:0000259" key="15">
    <source>
        <dbReference type="PROSITE" id="PS51910"/>
    </source>
</evidence>
<organism evidence="16 17">
    <name type="scientific">Sarcophilus harrisii</name>
    <name type="common">Tasmanian devil</name>
    <name type="synonym">Sarcophilus laniarius</name>
    <dbReference type="NCBI Taxonomy" id="9305"/>
    <lineage>
        <taxon>Eukaryota</taxon>
        <taxon>Metazoa</taxon>
        <taxon>Chordata</taxon>
        <taxon>Craniata</taxon>
        <taxon>Vertebrata</taxon>
        <taxon>Euteleostomi</taxon>
        <taxon>Mammalia</taxon>
        <taxon>Metatheria</taxon>
        <taxon>Dasyuromorphia</taxon>
        <taxon>Dasyuridae</taxon>
        <taxon>Sarcophilus</taxon>
    </lineage>
</organism>
<evidence type="ECO:0000256" key="1">
    <source>
        <dbReference type="ARBA" id="ARBA00004239"/>
    </source>
</evidence>
<keyword evidence="12" id="KW-1015">Disulfide bond</keyword>
<dbReference type="Ensembl" id="ENSSHAT00000019702.2">
    <property type="protein sequence ID" value="ENSSHAP00000019545.2"/>
    <property type="gene ID" value="ENSSHAG00000016598.2"/>
</dbReference>
<keyword evidence="9" id="KW-0929">Antimicrobial</keyword>
<dbReference type="FunFam" id="3.10.50.10:FF:000001">
    <property type="entry name" value="Chitinase 3-like 1"/>
    <property type="match status" value="1"/>
</dbReference>
<keyword evidence="7" id="KW-0963">Cytoplasm</keyword>
<reference evidence="16 17" key="1">
    <citation type="journal article" date="2011" name="Proc. Natl. Acad. Sci. U.S.A.">
        <title>Genetic diversity and population structure of the endangered marsupial Sarcophilus harrisii (Tasmanian devil).</title>
        <authorList>
            <person name="Miller W."/>
            <person name="Hayes V.M."/>
            <person name="Ratan A."/>
            <person name="Petersen D.C."/>
            <person name="Wittekindt N.E."/>
            <person name="Miller J."/>
            <person name="Walenz B."/>
            <person name="Knight J."/>
            <person name="Qi J."/>
            <person name="Zhao F."/>
            <person name="Wang Q."/>
            <person name="Bedoya-Reina O.C."/>
            <person name="Katiyar N."/>
            <person name="Tomsho L.P."/>
            <person name="Kasson L.M."/>
            <person name="Hardie R.A."/>
            <person name="Woodbridge P."/>
            <person name="Tindall E.A."/>
            <person name="Bertelsen M.F."/>
            <person name="Dixon D."/>
            <person name="Pyecroft S."/>
            <person name="Helgen K.M."/>
            <person name="Lesk A.M."/>
            <person name="Pringle T.H."/>
            <person name="Patterson N."/>
            <person name="Zhang Y."/>
            <person name="Kreiss A."/>
            <person name="Woods G.M."/>
            <person name="Jones M.E."/>
            <person name="Schuster S.C."/>
        </authorList>
    </citation>
    <scope>NUCLEOTIDE SEQUENCE [LARGE SCALE GENOMIC DNA]</scope>
</reference>
<comment type="subunit">
    <text evidence="5">Monomer.</text>
</comment>
<proteinExistence type="inferred from homology"/>
<dbReference type="InterPro" id="IPR011583">
    <property type="entry name" value="Chitinase_II/V-like_cat"/>
</dbReference>
<dbReference type="Proteomes" id="UP000007648">
    <property type="component" value="Unassembled WGS sequence"/>
</dbReference>
<dbReference type="GO" id="GO:0005576">
    <property type="term" value="C:extracellular region"/>
    <property type="evidence" value="ECO:0007669"/>
    <property type="project" value="UniProtKB-SubCell"/>
</dbReference>
<comment type="similarity">
    <text evidence="4">Belongs to the glycosyl hydrolase 18 family.</text>
</comment>
<evidence type="ECO:0000256" key="6">
    <source>
        <dbReference type="ARBA" id="ARBA00017545"/>
    </source>
</evidence>
<keyword evidence="13" id="KW-0325">Glycoprotein</keyword>
<evidence type="ECO:0000256" key="14">
    <source>
        <dbReference type="ARBA" id="ARBA00023198"/>
    </source>
</evidence>
<keyword evidence="14" id="KW-0395">Inflammatory response</keyword>
<evidence type="ECO:0000256" key="5">
    <source>
        <dbReference type="ARBA" id="ARBA00011245"/>
    </source>
</evidence>
<dbReference type="GeneTree" id="ENSGT00940000161815"/>
<dbReference type="InterPro" id="IPR029070">
    <property type="entry name" value="Chitinase_insertion_sf"/>
</dbReference>
<dbReference type="Pfam" id="PF00704">
    <property type="entry name" value="Glyco_hydro_18"/>
    <property type="match status" value="1"/>
</dbReference>
<dbReference type="Gene3D" id="3.10.50.10">
    <property type="match status" value="1"/>
</dbReference>
<sequence>MGLRAAEIGFSLLVLFQYSYAYKLVCYYTSWSQYRDGDAACLPDNIDANLCTHVIYSFANISNNQIDTWEWNDVTLYETLNDLKQRNPKLKTLLSVGGWRMGTKRFSDLASQTESRRTFINSVTTFLRTYNFNGLDLAWLYPGRREKENYTLLLQEMADEFSKEAKRTGKERLLLSAALPAGRVTLDAGYDIRKISEYLDFINLMSYNFHGAWQKTVGHHSPLYRGKKDDSYSNVRYAVNYMLLKGAPANKVVMGISTFANTFTLASSESEVGAPILGPGAAGLYTGEQGILAYYEVCEFLPGATVKRILEQQVPYATKANQWVGYEDQESVTAKAQYLKTRQLAGAMVWALDLDDFQEK</sequence>
<evidence type="ECO:0000313" key="17">
    <source>
        <dbReference type="Proteomes" id="UP000007648"/>
    </source>
</evidence>
<comment type="subcellular location">
    <subcellularLocation>
        <location evidence="3">Cytoplasm</location>
    </subcellularLocation>
    <subcellularLocation>
        <location evidence="2">Endoplasmic reticulum</location>
    </subcellularLocation>
    <subcellularLocation>
        <location evidence="1">Secreted</location>
        <location evidence="1">Extracellular space</location>
    </subcellularLocation>
</comment>
<dbReference type="Gene3D" id="3.20.20.80">
    <property type="entry name" value="Glycosidases"/>
    <property type="match status" value="1"/>
</dbReference>
<keyword evidence="10" id="KW-0053">Apoptosis</keyword>
<evidence type="ECO:0000313" key="16">
    <source>
        <dbReference type="Ensembl" id="ENSSHAP00000019545.2"/>
    </source>
</evidence>
<evidence type="ECO:0000256" key="4">
    <source>
        <dbReference type="ARBA" id="ARBA00009336"/>
    </source>
</evidence>
<dbReference type="STRING" id="9305.ENSSHAP00000019545"/>
<dbReference type="PANTHER" id="PTHR11177">
    <property type="entry name" value="CHITINASE"/>
    <property type="match status" value="1"/>
</dbReference>
<keyword evidence="8" id="KW-0964">Secreted</keyword>
<reference evidence="16" key="2">
    <citation type="submission" date="2025-08" db="UniProtKB">
        <authorList>
            <consortium name="Ensembl"/>
        </authorList>
    </citation>
    <scope>IDENTIFICATION</scope>
</reference>
<dbReference type="GO" id="GO:0006915">
    <property type="term" value="P:apoptotic process"/>
    <property type="evidence" value="ECO:0007669"/>
    <property type="project" value="UniProtKB-KW"/>
</dbReference>
<reference evidence="16" key="3">
    <citation type="submission" date="2025-09" db="UniProtKB">
        <authorList>
            <consortium name="Ensembl"/>
        </authorList>
    </citation>
    <scope>IDENTIFICATION</scope>
</reference>
<dbReference type="InterPro" id="IPR001223">
    <property type="entry name" value="Glyco_hydro18_cat"/>
</dbReference>
<evidence type="ECO:0000256" key="7">
    <source>
        <dbReference type="ARBA" id="ARBA00022490"/>
    </source>
</evidence>
<dbReference type="InterPro" id="IPR050314">
    <property type="entry name" value="Glycosyl_Hydrlase_18"/>
</dbReference>
<dbReference type="GO" id="GO:0006954">
    <property type="term" value="P:inflammatory response"/>
    <property type="evidence" value="ECO:0007669"/>
    <property type="project" value="UniProtKB-KW"/>
</dbReference>
<dbReference type="GO" id="GO:0005783">
    <property type="term" value="C:endoplasmic reticulum"/>
    <property type="evidence" value="ECO:0007669"/>
    <property type="project" value="UniProtKB-SubCell"/>
</dbReference>
<keyword evidence="17" id="KW-1185">Reference proteome</keyword>
<evidence type="ECO:0000256" key="8">
    <source>
        <dbReference type="ARBA" id="ARBA00022525"/>
    </source>
</evidence>
<protein>
    <recommendedName>
        <fullName evidence="6">Chitinase-3-like protein 1</fullName>
    </recommendedName>
</protein>
<evidence type="ECO:0000256" key="10">
    <source>
        <dbReference type="ARBA" id="ARBA00022703"/>
    </source>
</evidence>
<evidence type="ECO:0000256" key="9">
    <source>
        <dbReference type="ARBA" id="ARBA00022529"/>
    </source>
</evidence>
<evidence type="ECO:0000256" key="11">
    <source>
        <dbReference type="ARBA" id="ARBA00022824"/>
    </source>
</evidence>
<keyword evidence="11" id="KW-0256">Endoplasmic reticulum</keyword>
<dbReference type="PROSITE" id="PS51910">
    <property type="entry name" value="GH18_2"/>
    <property type="match status" value="1"/>
</dbReference>
<evidence type="ECO:0000256" key="13">
    <source>
        <dbReference type="ARBA" id="ARBA00023180"/>
    </source>
</evidence>
<dbReference type="GO" id="GO:0005975">
    <property type="term" value="P:carbohydrate metabolic process"/>
    <property type="evidence" value="ECO:0007669"/>
    <property type="project" value="InterPro"/>
</dbReference>
<dbReference type="AlphaFoldDB" id="G3WVU0"/>
<evidence type="ECO:0000256" key="3">
    <source>
        <dbReference type="ARBA" id="ARBA00004496"/>
    </source>
</evidence>
<evidence type="ECO:0000256" key="12">
    <source>
        <dbReference type="ARBA" id="ARBA00023157"/>
    </source>
</evidence>
<gene>
    <name evidence="16" type="primary">CHI3L1</name>
</gene>
<dbReference type="SUPFAM" id="SSF54556">
    <property type="entry name" value="Chitinase insertion domain"/>
    <property type="match status" value="1"/>
</dbReference>
<dbReference type="FunFam" id="3.20.20.80:FF:000047">
    <property type="entry name" value="Chitinase-3-like protein 1"/>
    <property type="match status" value="1"/>
</dbReference>
<dbReference type="SMART" id="SM00636">
    <property type="entry name" value="Glyco_18"/>
    <property type="match status" value="1"/>
</dbReference>
<dbReference type="InterPro" id="IPR017853">
    <property type="entry name" value="GH"/>
</dbReference>
<dbReference type="GO" id="GO:0008061">
    <property type="term" value="F:chitin binding"/>
    <property type="evidence" value="ECO:0007669"/>
    <property type="project" value="InterPro"/>
</dbReference>
<dbReference type="SUPFAM" id="SSF51445">
    <property type="entry name" value="(Trans)glycosidases"/>
    <property type="match status" value="1"/>
</dbReference>
<dbReference type="GO" id="GO:0006032">
    <property type="term" value="P:chitin catabolic process"/>
    <property type="evidence" value="ECO:0007669"/>
    <property type="project" value="TreeGrafter"/>
</dbReference>
<feature type="domain" description="GH18" evidence="15">
    <location>
        <begin position="22"/>
        <end position="360"/>
    </location>
</feature>
<accession>G3WVU0</accession>
<dbReference type="PANTHER" id="PTHR11177:SF202">
    <property type="entry name" value="CHITINASE-3-LIKE PROTEIN 1"/>
    <property type="match status" value="1"/>
</dbReference>